<dbReference type="InterPro" id="IPR027417">
    <property type="entry name" value="P-loop_NTPase"/>
</dbReference>
<dbReference type="InterPro" id="IPR003439">
    <property type="entry name" value="ABC_transporter-like_ATP-bd"/>
</dbReference>
<dbReference type="Pfam" id="PF00005">
    <property type="entry name" value="ABC_tran"/>
    <property type="match status" value="1"/>
</dbReference>
<protein>
    <submittedName>
        <fullName evidence="7">Heme ABC transporter ATP-binding protein</fullName>
    </submittedName>
</protein>
<comment type="caution">
    <text evidence="7">The sequence shown here is derived from an EMBL/GenBank/DDBJ whole genome shotgun (WGS) entry which is preliminary data.</text>
</comment>
<gene>
    <name evidence="7" type="ORF">GU920_02765</name>
</gene>
<dbReference type="Gene3D" id="3.40.50.300">
    <property type="entry name" value="P-loop containing nucleotide triphosphate hydrolases"/>
    <property type="match status" value="1"/>
</dbReference>
<keyword evidence="4" id="KW-1278">Translocase</keyword>
<dbReference type="NCBIfam" id="NF010068">
    <property type="entry name" value="PRK13548.1"/>
    <property type="match status" value="1"/>
</dbReference>
<sequence>MLNATDLTLVRDGRTILQGITLSARPGEVTAIIGPNGSGKTTLMAALTGDLAPVTGRVTLNGDDIAHLSPRHLAARRAVLAQETQVAFPFTVAEILQLGVEAGTGPADPALIPRLLAEVDLPDTANRPIHALSGGERQRIHLARTLAQARRPHNDHGPMWLFLDEPVSSLDIAHQLMVMRRARRFAAEGGGVVAVMHDLNLTAMTADHVVLLAEGGLLAAGPPEQVMTDRLLSRAYRCDIRTNRTPASGPYLLPQMAGAAE</sequence>
<reference evidence="8" key="1">
    <citation type="submission" date="2020-01" db="EMBL/GenBank/DDBJ databases">
        <title>Sphingomonas sp. strain CSW-10.</title>
        <authorList>
            <person name="Chen W.-M."/>
        </authorList>
    </citation>
    <scope>NUCLEOTIDE SEQUENCE [LARGE SCALE GENOMIC DNA]</scope>
    <source>
        <strain evidence="8">CCP-1</strain>
    </source>
</reference>
<dbReference type="EMBL" id="JAAATW010000001">
    <property type="protein sequence ID" value="NBE06442.1"/>
    <property type="molecule type" value="Genomic_DNA"/>
</dbReference>
<keyword evidence="2" id="KW-0547">Nucleotide-binding</keyword>
<evidence type="ECO:0000256" key="4">
    <source>
        <dbReference type="ARBA" id="ARBA00022967"/>
    </source>
</evidence>
<accession>A0ABW9Y3B4</accession>
<evidence type="ECO:0000256" key="3">
    <source>
        <dbReference type="ARBA" id="ARBA00022840"/>
    </source>
</evidence>
<keyword evidence="1" id="KW-0813">Transport</keyword>
<keyword evidence="3 7" id="KW-0067">ATP-binding</keyword>
<dbReference type="Proteomes" id="UP001517376">
    <property type="component" value="Unassembled WGS sequence"/>
</dbReference>
<dbReference type="PANTHER" id="PTHR42794:SF1">
    <property type="entry name" value="HEMIN IMPORT ATP-BINDING PROTEIN HMUV"/>
    <property type="match status" value="1"/>
</dbReference>
<evidence type="ECO:0000313" key="8">
    <source>
        <dbReference type="Proteomes" id="UP001517376"/>
    </source>
</evidence>
<evidence type="ECO:0000256" key="2">
    <source>
        <dbReference type="ARBA" id="ARBA00022741"/>
    </source>
</evidence>
<dbReference type="SUPFAM" id="SSF52540">
    <property type="entry name" value="P-loop containing nucleoside triphosphate hydrolases"/>
    <property type="match status" value="1"/>
</dbReference>
<evidence type="ECO:0000256" key="5">
    <source>
        <dbReference type="ARBA" id="ARBA00037066"/>
    </source>
</evidence>
<dbReference type="PROSITE" id="PS50893">
    <property type="entry name" value="ABC_TRANSPORTER_2"/>
    <property type="match status" value="1"/>
</dbReference>
<dbReference type="PANTHER" id="PTHR42794">
    <property type="entry name" value="HEMIN IMPORT ATP-BINDING PROTEIN HMUV"/>
    <property type="match status" value="1"/>
</dbReference>
<proteinExistence type="predicted"/>
<dbReference type="SMART" id="SM00382">
    <property type="entry name" value="AAA"/>
    <property type="match status" value="1"/>
</dbReference>
<dbReference type="InterPro" id="IPR003593">
    <property type="entry name" value="AAA+_ATPase"/>
</dbReference>
<evidence type="ECO:0000313" key="7">
    <source>
        <dbReference type="EMBL" id="NBE06442.1"/>
    </source>
</evidence>
<evidence type="ECO:0000256" key="1">
    <source>
        <dbReference type="ARBA" id="ARBA00022448"/>
    </source>
</evidence>
<dbReference type="GO" id="GO:0005524">
    <property type="term" value="F:ATP binding"/>
    <property type="evidence" value="ECO:0007669"/>
    <property type="project" value="UniProtKB-KW"/>
</dbReference>
<name>A0ABW9Y3B4_9RHOB</name>
<evidence type="ECO:0000259" key="6">
    <source>
        <dbReference type="PROSITE" id="PS50893"/>
    </source>
</evidence>
<feature type="domain" description="ABC transporter" evidence="6">
    <location>
        <begin position="2"/>
        <end position="239"/>
    </location>
</feature>
<organism evidence="7 8">
    <name type="scientific">Paragemmobacter ruber</name>
    <dbReference type="NCBI Taxonomy" id="1985673"/>
    <lineage>
        <taxon>Bacteria</taxon>
        <taxon>Pseudomonadati</taxon>
        <taxon>Pseudomonadota</taxon>
        <taxon>Alphaproteobacteria</taxon>
        <taxon>Rhodobacterales</taxon>
        <taxon>Paracoccaceae</taxon>
        <taxon>Paragemmobacter</taxon>
    </lineage>
</organism>
<dbReference type="CDD" id="cd03214">
    <property type="entry name" value="ABC_Iron-Siderophores_B12_Hemin"/>
    <property type="match status" value="1"/>
</dbReference>
<dbReference type="RefSeq" id="WP_161765442.1">
    <property type="nucleotide sequence ID" value="NZ_JAAATW010000001.1"/>
</dbReference>
<comment type="function">
    <text evidence="5">Part of the ABC transporter complex HmuTUV involved in hemin import. Responsible for energy coupling to the transport system.</text>
</comment>
<keyword evidence="8" id="KW-1185">Reference proteome</keyword>